<feature type="region of interest" description="Disordered" evidence="1">
    <location>
        <begin position="22"/>
        <end position="49"/>
    </location>
</feature>
<reference evidence="2 3" key="1">
    <citation type="submission" date="2019-05" db="EMBL/GenBank/DDBJ databases">
        <title>Another draft genome of Portunus trituberculatus and its Hox gene families provides insights of decapod evolution.</title>
        <authorList>
            <person name="Jeong J.-H."/>
            <person name="Song I."/>
            <person name="Kim S."/>
            <person name="Choi T."/>
            <person name="Kim D."/>
            <person name="Ryu S."/>
            <person name="Kim W."/>
        </authorList>
    </citation>
    <scope>NUCLEOTIDE SEQUENCE [LARGE SCALE GENOMIC DNA]</scope>
    <source>
        <tissue evidence="2">Muscle</tissue>
    </source>
</reference>
<organism evidence="2 3">
    <name type="scientific">Portunus trituberculatus</name>
    <name type="common">Swimming crab</name>
    <name type="synonym">Neptunus trituberculatus</name>
    <dbReference type="NCBI Taxonomy" id="210409"/>
    <lineage>
        <taxon>Eukaryota</taxon>
        <taxon>Metazoa</taxon>
        <taxon>Ecdysozoa</taxon>
        <taxon>Arthropoda</taxon>
        <taxon>Crustacea</taxon>
        <taxon>Multicrustacea</taxon>
        <taxon>Malacostraca</taxon>
        <taxon>Eumalacostraca</taxon>
        <taxon>Eucarida</taxon>
        <taxon>Decapoda</taxon>
        <taxon>Pleocyemata</taxon>
        <taxon>Brachyura</taxon>
        <taxon>Eubrachyura</taxon>
        <taxon>Portunoidea</taxon>
        <taxon>Portunidae</taxon>
        <taxon>Portuninae</taxon>
        <taxon>Portunus</taxon>
    </lineage>
</organism>
<name>A0A5B7DPY4_PORTR</name>
<accession>A0A5B7DPY4</accession>
<dbReference type="EMBL" id="VSRR010001172">
    <property type="protein sequence ID" value="MPC23157.1"/>
    <property type="molecule type" value="Genomic_DNA"/>
</dbReference>
<evidence type="ECO:0000313" key="3">
    <source>
        <dbReference type="Proteomes" id="UP000324222"/>
    </source>
</evidence>
<evidence type="ECO:0000256" key="1">
    <source>
        <dbReference type="SAM" id="MobiDB-lite"/>
    </source>
</evidence>
<evidence type="ECO:0000313" key="2">
    <source>
        <dbReference type="EMBL" id="MPC23157.1"/>
    </source>
</evidence>
<dbReference type="Proteomes" id="UP000324222">
    <property type="component" value="Unassembled WGS sequence"/>
</dbReference>
<gene>
    <name evidence="2" type="ORF">E2C01_016196</name>
</gene>
<protein>
    <submittedName>
        <fullName evidence="2">Uncharacterized protein</fullName>
    </submittedName>
</protein>
<dbReference type="AlphaFoldDB" id="A0A5B7DPY4"/>
<comment type="caution">
    <text evidence="2">The sequence shown here is derived from an EMBL/GenBank/DDBJ whole genome shotgun (WGS) entry which is preliminary data.</text>
</comment>
<sequence length="124" mass="13951">MIEDRGRAWCPWRGWARVVTAGDCPPEEEDSPPPLVLPPDTASSLSRNPRARLSDPFVFQEKKKNKLLSLFTNLSVKPHNPQKMNPMNDRCLVEFTVDTKVLLQLLLSEGIQEAAINQAISKTL</sequence>
<proteinExistence type="predicted"/>
<keyword evidence="3" id="KW-1185">Reference proteome</keyword>